<dbReference type="Pfam" id="PF19289">
    <property type="entry name" value="PmbA_TldD_3rd"/>
    <property type="match status" value="1"/>
</dbReference>
<dbReference type="InterPro" id="IPR002510">
    <property type="entry name" value="Metalloprtase-TldD/E_N"/>
</dbReference>
<evidence type="ECO:0008006" key="7">
    <source>
        <dbReference type="Google" id="ProtNLM"/>
    </source>
</evidence>
<keyword evidence="6" id="KW-1185">Reference proteome</keyword>
<evidence type="ECO:0000256" key="1">
    <source>
        <dbReference type="ARBA" id="ARBA00005836"/>
    </source>
</evidence>
<dbReference type="PANTHER" id="PTHR43421:SF1">
    <property type="entry name" value="METALLOPROTEASE PMBA"/>
    <property type="match status" value="1"/>
</dbReference>
<gene>
    <name evidence="5" type="ORF">SAMN05428963_104243</name>
</gene>
<dbReference type="OrthoDB" id="9803618at2"/>
<protein>
    <recommendedName>
        <fullName evidence="7">PmbA protein</fullName>
    </recommendedName>
</protein>
<evidence type="ECO:0000259" key="3">
    <source>
        <dbReference type="Pfam" id="PF19289"/>
    </source>
</evidence>
<dbReference type="Gene3D" id="3.30.2290.10">
    <property type="entry name" value="PmbA/TldD superfamily"/>
    <property type="match status" value="1"/>
</dbReference>
<dbReference type="Pfam" id="PF01523">
    <property type="entry name" value="PmbA_TldD_1st"/>
    <property type="match status" value="1"/>
</dbReference>
<evidence type="ECO:0000259" key="4">
    <source>
        <dbReference type="Pfam" id="PF19290"/>
    </source>
</evidence>
<comment type="similarity">
    <text evidence="1">Belongs to the peptidase U62 family.</text>
</comment>
<name>A0A1T4PY27_9HYPH</name>
<reference evidence="5 6" key="1">
    <citation type="submission" date="2017-02" db="EMBL/GenBank/DDBJ databases">
        <authorList>
            <person name="Peterson S.W."/>
        </authorList>
    </citation>
    <scope>NUCLEOTIDE SEQUENCE [LARGE SCALE GENOMIC DNA]</scope>
    <source>
        <strain evidence="5 6">USBA 369</strain>
    </source>
</reference>
<accession>A0A1T4PY27</accession>
<feature type="domain" description="Metalloprotease TldD/E central" evidence="4">
    <location>
        <begin position="123"/>
        <end position="222"/>
    </location>
</feature>
<dbReference type="Pfam" id="PF19290">
    <property type="entry name" value="PmbA_TldD_2nd"/>
    <property type="match status" value="1"/>
</dbReference>
<dbReference type="AlphaFoldDB" id="A0A1T4PY27"/>
<dbReference type="InterPro" id="IPR036059">
    <property type="entry name" value="TldD/PmbA_sf"/>
</dbReference>
<dbReference type="STRING" id="1365950.SAMN05428963_104243"/>
<evidence type="ECO:0000313" key="5">
    <source>
        <dbReference type="EMBL" id="SJZ96460.1"/>
    </source>
</evidence>
<evidence type="ECO:0000259" key="2">
    <source>
        <dbReference type="Pfam" id="PF01523"/>
    </source>
</evidence>
<organism evidence="5 6">
    <name type="scientific">Consotaella salsifontis</name>
    <dbReference type="NCBI Taxonomy" id="1365950"/>
    <lineage>
        <taxon>Bacteria</taxon>
        <taxon>Pseudomonadati</taxon>
        <taxon>Pseudomonadota</taxon>
        <taxon>Alphaproteobacteria</taxon>
        <taxon>Hyphomicrobiales</taxon>
        <taxon>Aurantimonadaceae</taxon>
        <taxon>Consotaella</taxon>
    </lineage>
</organism>
<feature type="domain" description="Metalloprotease TldD/E C-terminal" evidence="3">
    <location>
        <begin position="229"/>
        <end position="444"/>
    </location>
</feature>
<dbReference type="InterPro" id="IPR047657">
    <property type="entry name" value="PmbA"/>
</dbReference>
<dbReference type="PANTHER" id="PTHR43421">
    <property type="entry name" value="METALLOPROTEASE PMBA"/>
    <property type="match status" value="1"/>
</dbReference>
<dbReference type="InterPro" id="IPR035068">
    <property type="entry name" value="TldD/PmbA_N"/>
</dbReference>
<dbReference type="GO" id="GO:0008237">
    <property type="term" value="F:metallopeptidase activity"/>
    <property type="evidence" value="ECO:0007669"/>
    <property type="project" value="InterPro"/>
</dbReference>
<dbReference type="EMBL" id="FUXL01000004">
    <property type="protein sequence ID" value="SJZ96460.1"/>
    <property type="molecule type" value="Genomic_DNA"/>
</dbReference>
<dbReference type="InterPro" id="IPR045569">
    <property type="entry name" value="Metalloprtase-TldD/E_C"/>
</dbReference>
<dbReference type="GO" id="GO:0006508">
    <property type="term" value="P:proteolysis"/>
    <property type="evidence" value="ECO:0007669"/>
    <property type="project" value="InterPro"/>
</dbReference>
<dbReference type="SUPFAM" id="SSF111283">
    <property type="entry name" value="Putative modulator of DNA gyrase, PmbA/TldD"/>
    <property type="match status" value="1"/>
</dbReference>
<dbReference type="Proteomes" id="UP000190135">
    <property type="component" value="Unassembled WGS sequence"/>
</dbReference>
<dbReference type="InterPro" id="IPR045570">
    <property type="entry name" value="Metalloprtase-TldD/E_cen_dom"/>
</dbReference>
<evidence type="ECO:0000313" key="6">
    <source>
        <dbReference type="Proteomes" id="UP000190135"/>
    </source>
</evidence>
<feature type="domain" description="Metalloprotease TldD/E N-terminal" evidence="2">
    <location>
        <begin position="28"/>
        <end position="89"/>
    </location>
</feature>
<dbReference type="GO" id="GO:0005829">
    <property type="term" value="C:cytosol"/>
    <property type="evidence" value="ECO:0007669"/>
    <property type="project" value="TreeGrafter"/>
</dbReference>
<proteinExistence type="inferred from homology"/>
<sequence length="445" mass="46635">MDEQTEKLLDMAERLIEAGRRAGADSSDAAVVRSASRSVSVRLGAVEETDSAESADVALRVFVGKRSATVSADASADVERLAERAVAMARVSPEDPFAGLADPALLAKDVPDLDLFDGTEPASDAMLADALAMEEAALAVSGVTNSNGAGVSAGWSGLLLATSTGFRGSQKRSGFSRSASVIAGEGTRMQRDYDFDSRMHFADLNAPEAIGRAAGERAVRRLDPGKAPTGRYPVIFDPRMARGFIGHLLGAINGASIARKTSFLKDAMGQMVLPAGVSITDEPMLRHRPGSRPFDGEGLQGKAITLVEDGRLASWLLDSATARELGLESNGRASRSASSISPSSTNVIVSPGVMSPDELIRDTHQGLYVTELIGHGANIVTGDYSRGASGFLIENGQIGAPVAEITIAGNLRDLFRSVTFANDGETRFSIVAPTLRLESMTVAGR</sequence>